<evidence type="ECO:0000313" key="2">
    <source>
        <dbReference type="EMBL" id="RRJ15477.1"/>
    </source>
</evidence>
<protein>
    <submittedName>
        <fullName evidence="2">Uncharacterized protein</fullName>
    </submittedName>
</protein>
<organism evidence="2 3">
    <name type="scientific">Lachnoanaerobaculum orale</name>
    <dbReference type="NCBI Taxonomy" id="979627"/>
    <lineage>
        <taxon>Bacteria</taxon>
        <taxon>Bacillati</taxon>
        <taxon>Bacillota</taxon>
        <taxon>Clostridia</taxon>
        <taxon>Lachnospirales</taxon>
        <taxon>Lachnospiraceae</taxon>
        <taxon>Lachnoanaerobaculum</taxon>
    </lineage>
</organism>
<evidence type="ECO:0000313" key="3">
    <source>
        <dbReference type="Proteomes" id="UP000276982"/>
    </source>
</evidence>
<reference evidence="2 3" key="1">
    <citation type="submission" date="2018-11" db="EMBL/GenBank/DDBJ databases">
        <title>Genome sequencing of Lachnoanaerobaculum orale DSM 24553T.</title>
        <authorList>
            <person name="Kook J.-K."/>
            <person name="Park S.-N."/>
            <person name="Lim Y.K."/>
        </authorList>
    </citation>
    <scope>NUCLEOTIDE SEQUENCE [LARGE SCALE GENOMIC DNA]</scope>
    <source>
        <strain evidence="2 3">DSM 24553</strain>
    </source>
</reference>
<dbReference type="EMBL" id="RRCM01000001">
    <property type="protein sequence ID" value="RRJ15477.1"/>
    <property type="molecule type" value="Genomic_DNA"/>
</dbReference>
<evidence type="ECO:0000256" key="1">
    <source>
        <dbReference type="SAM" id="Phobius"/>
    </source>
</evidence>
<dbReference type="AlphaFoldDB" id="A0A3P3Q2K9"/>
<comment type="caution">
    <text evidence="2">The sequence shown here is derived from an EMBL/GenBank/DDBJ whole genome shotgun (WGS) entry which is preliminary data.</text>
</comment>
<gene>
    <name evidence="2" type="ORF">EHW90_00035</name>
</gene>
<keyword evidence="1" id="KW-1133">Transmembrane helix</keyword>
<feature type="transmembrane region" description="Helical" evidence="1">
    <location>
        <begin position="69"/>
        <end position="92"/>
    </location>
</feature>
<proteinExistence type="predicted"/>
<keyword evidence="1" id="KW-0472">Membrane</keyword>
<dbReference type="RefSeq" id="WP_124950219.1">
    <property type="nucleotide sequence ID" value="NZ_RRCM01000001.1"/>
</dbReference>
<accession>A0A3P3Q2K9</accession>
<name>A0A3P3Q2K9_9FIRM</name>
<keyword evidence="1" id="KW-0812">Transmembrane</keyword>
<keyword evidence="3" id="KW-1185">Reference proteome</keyword>
<sequence length="93" mass="10632">MEGRMIKGVVIPTLARGTAEEENERALNALENIVFKQKMDSEDLKRKYRLVYDAASKQRAELSAFKNRMYVAFAGLCMADVVFILMLVKMLIK</sequence>
<dbReference type="Proteomes" id="UP000276982">
    <property type="component" value="Unassembled WGS sequence"/>
</dbReference>